<keyword evidence="2" id="KW-0732">Signal</keyword>
<evidence type="ECO:0000256" key="2">
    <source>
        <dbReference type="SAM" id="SignalP"/>
    </source>
</evidence>
<dbReference type="EMBL" id="JARAKH010003588">
    <property type="protein sequence ID" value="KAK8372184.1"/>
    <property type="molecule type" value="Genomic_DNA"/>
</dbReference>
<feature type="region of interest" description="Disordered" evidence="1">
    <location>
        <begin position="52"/>
        <end position="72"/>
    </location>
</feature>
<reference evidence="3 4" key="1">
    <citation type="submission" date="2023-03" db="EMBL/GenBank/DDBJ databases">
        <title>High-quality genome of Scylla paramamosain provides insights in environmental adaptation.</title>
        <authorList>
            <person name="Zhang L."/>
        </authorList>
    </citation>
    <scope>NUCLEOTIDE SEQUENCE [LARGE SCALE GENOMIC DNA]</scope>
    <source>
        <strain evidence="3">LZ_2023a</strain>
        <tissue evidence="3">Muscle</tissue>
    </source>
</reference>
<evidence type="ECO:0000313" key="4">
    <source>
        <dbReference type="Proteomes" id="UP001487740"/>
    </source>
</evidence>
<protein>
    <recommendedName>
        <fullName evidence="5">Secreted protein</fullName>
    </recommendedName>
</protein>
<keyword evidence="4" id="KW-1185">Reference proteome</keyword>
<dbReference type="AlphaFoldDB" id="A0AAW0SA45"/>
<evidence type="ECO:0000313" key="3">
    <source>
        <dbReference type="EMBL" id="KAK8372184.1"/>
    </source>
</evidence>
<sequence length="124" mass="13728">MKIAAVVAVVAGFCLLAVSGEPEPEAVAGYVGGHHSYHPVVVHPGYYGRNRYGRSAEPEPEADAEPGYLNHGYGYQKRPYYHSYSRLHKRSAEPEPEAEAEPGYLNHGYGYQKRPLLPQLFTSP</sequence>
<evidence type="ECO:0008006" key="5">
    <source>
        <dbReference type="Google" id="ProtNLM"/>
    </source>
</evidence>
<proteinExistence type="predicted"/>
<organism evidence="3 4">
    <name type="scientific">Scylla paramamosain</name>
    <name type="common">Mud crab</name>
    <dbReference type="NCBI Taxonomy" id="85552"/>
    <lineage>
        <taxon>Eukaryota</taxon>
        <taxon>Metazoa</taxon>
        <taxon>Ecdysozoa</taxon>
        <taxon>Arthropoda</taxon>
        <taxon>Crustacea</taxon>
        <taxon>Multicrustacea</taxon>
        <taxon>Malacostraca</taxon>
        <taxon>Eumalacostraca</taxon>
        <taxon>Eucarida</taxon>
        <taxon>Decapoda</taxon>
        <taxon>Pleocyemata</taxon>
        <taxon>Brachyura</taxon>
        <taxon>Eubrachyura</taxon>
        <taxon>Portunoidea</taxon>
        <taxon>Portunidae</taxon>
        <taxon>Portuninae</taxon>
        <taxon>Scylla</taxon>
    </lineage>
</organism>
<feature type="chain" id="PRO_5043631730" description="Secreted protein" evidence="2">
    <location>
        <begin position="21"/>
        <end position="124"/>
    </location>
</feature>
<feature type="region of interest" description="Disordered" evidence="1">
    <location>
        <begin position="86"/>
        <end position="111"/>
    </location>
</feature>
<feature type="non-terminal residue" evidence="3">
    <location>
        <position position="124"/>
    </location>
</feature>
<comment type="caution">
    <text evidence="3">The sequence shown here is derived from an EMBL/GenBank/DDBJ whole genome shotgun (WGS) entry which is preliminary data.</text>
</comment>
<dbReference type="Proteomes" id="UP001487740">
    <property type="component" value="Unassembled WGS sequence"/>
</dbReference>
<accession>A0AAW0SA45</accession>
<gene>
    <name evidence="3" type="ORF">O3P69_017807</name>
</gene>
<evidence type="ECO:0000256" key="1">
    <source>
        <dbReference type="SAM" id="MobiDB-lite"/>
    </source>
</evidence>
<feature type="signal peptide" evidence="2">
    <location>
        <begin position="1"/>
        <end position="20"/>
    </location>
</feature>
<name>A0AAW0SA45_SCYPA</name>